<dbReference type="CDD" id="cd02947">
    <property type="entry name" value="TRX_family"/>
    <property type="match status" value="1"/>
</dbReference>
<keyword evidence="3" id="KW-1185">Reference proteome</keyword>
<accession>A0ABR2MB19</accession>
<dbReference type="Pfam" id="PF00085">
    <property type="entry name" value="Thioredoxin"/>
    <property type="match status" value="1"/>
</dbReference>
<dbReference type="EMBL" id="JBBWWR010000010">
    <property type="protein sequence ID" value="KAK8960831.1"/>
    <property type="molecule type" value="Genomic_DNA"/>
</dbReference>
<evidence type="ECO:0000259" key="1">
    <source>
        <dbReference type="Pfam" id="PF00085"/>
    </source>
</evidence>
<dbReference type="InterPro" id="IPR036249">
    <property type="entry name" value="Thioredoxin-like_sf"/>
</dbReference>
<feature type="domain" description="Thioredoxin" evidence="1">
    <location>
        <begin position="94"/>
        <end position="135"/>
    </location>
</feature>
<evidence type="ECO:0000313" key="2">
    <source>
        <dbReference type="EMBL" id="KAK8960831.1"/>
    </source>
</evidence>
<protein>
    <recommendedName>
        <fullName evidence="1">Thioredoxin domain-containing protein</fullName>
    </recommendedName>
</protein>
<proteinExistence type="predicted"/>
<dbReference type="SUPFAM" id="SSF52833">
    <property type="entry name" value="Thioredoxin-like"/>
    <property type="match status" value="1"/>
</dbReference>
<dbReference type="InterPro" id="IPR013766">
    <property type="entry name" value="Thioredoxin_domain"/>
</dbReference>
<name>A0ABR2MB19_9ASPA</name>
<dbReference type="Proteomes" id="UP001412067">
    <property type="component" value="Unassembled WGS sequence"/>
</dbReference>
<reference evidence="2 3" key="1">
    <citation type="journal article" date="2022" name="Nat. Plants">
        <title>Genomes of leafy and leafless Platanthera orchids illuminate the evolution of mycoheterotrophy.</title>
        <authorList>
            <person name="Li M.H."/>
            <person name="Liu K.W."/>
            <person name="Li Z."/>
            <person name="Lu H.C."/>
            <person name="Ye Q.L."/>
            <person name="Zhang D."/>
            <person name="Wang J.Y."/>
            <person name="Li Y.F."/>
            <person name="Zhong Z.M."/>
            <person name="Liu X."/>
            <person name="Yu X."/>
            <person name="Liu D.K."/>
            <person name="Tu X.D."/>
            <person name="Liu B."/>
            <person name="Hao Y."/>
            <person name="Liao X.Y."/>
            <person name="Jiang Y.T."/>
            <person name="Sun W.H."/>
            <person name="Chen J."/>
            <person name="Chen Y.Q."/>
            <person name="Ai Y."/>
            <person name="Zhai J.W."/>
            <person name="Wu S.S."/>
            <person name="Zhou Z."/>
            <person name="Hsiao Y.Y."/>
            <person name="Wu W.L."/>
            <person name="Chen Y.Y."/>
            <person name="Lin Y.F."/>
            <person name="Hsu J.L."/>
            <person name="Li C.Y."/>
            <person name="Wang Z.W."/>
            <person name="Zhao X."/>
            <person name="Zhong W.Y."/>
            <person name="Ma X.K."/>
            <person name="Ma L."/>
            <person name="Huang J."/>
            <person name="Chen G.Z."/>
            <person name="Huang M.Z."/>
            <person name="Huang L."/>
            <person name="Peng D.H."/>
            <person name="Luo Y.B."/>
            <person name="Zou S.Q."/>
            <person name="Chen S.P."/>
            <person name="Lan S."/>
            <person name="Tsai W.C."/>
            <person name="Van de Peer Y."/>
            <person name="Liu Z.J."/>
        </authorList>
    </citation>
    <scope>NUCLEOTIDE SEQUENCE [LARGE SCALE GENOMIC DNA]</scope>
    <source>
        <strain evidence="2">Lor288</strain>
    </source>
</reference>
<dbReference type="Gene3D" id="3.40.30.10">
    <property type="entry name" value="Glutaredoxin"/>
    <property type="match status" value="1"/>
</dbReference>
<organism evidence="2 3">
    <name type="scientific">Platanthera guangdongensis</name>
    <dbReference type="NCBI Taxonomy" id="2320717"/>
    <lineage>
        <taxon>Eukaryota</taxon>
        <taxon>Viridiplantae</taxon>
        <taxon>Streptophyta</taxon>
        <taxon>Embryophyta</taxon>
        <taxon>Tracheophyta</taxon>
        <taxon>Spermatophyta</taxon>
        <taxon>Magnoliopsida</taxon>
        <taxon>Liliopsida</taxon>
        <taxon>Asparagales</taxon>
        <taxon>Orchidaceae</taxon>
        <taxon>Orchidoideae</taxon>
        <taxon>Orchideae</taxon>
        <taxon>Orchidinae</taxon>
        <taxon>Platanthera</taxon>
    </lineage>
</organism>
<comment type="caution">
    <text evidence="2">The sequence shown here is derived from an EMBL/GenBank/DDBJ whole genome shotgun (WGS) entry which is preliminary data.</text>
</comment>
<gene>
    <name evidence="2" type="ORF">KSP40_PGU022434</name>
</gene>
<evidence type="ECO:0000313" key="3">
    <source>
        <dbReference type="Proteomes" id="UP001412067"/>
    </source>
</evidence>
<sequence>MDSYVRKSSAISQAMAASFCPPIALPICFSSARQMSILAGASSSGGGGGQRQGHSTRNSFTSGARLRVCQPCTLLGPSAGARKRRLVHCGAVRTIGESEFAGEVLGSNIPVLVDFVADWCGPCRLISPIIEWASQVLLVFSAGSLVALISNGGILIWSVPPLSEETRNIDLTTEDQPRREIVEAGRKIWLARRASVIEAVVGGGGEARA</sequence>